<accession>A0A1M4VRH7</accession>
<organism evidence="3 4">
    <name type="scientific">Ferrithrix thermotolerans DSM 19514</name>
    <dbReference type="NCBI Taxonomy" id="1121881"/>
    <lineage>
        <taxon>Bacteria</taxon>
        <taxon>Bacillati</taxon>
        <taxon>Actinomycetota</taxon>
        <taxon>Acidimicrobiia</taxon>
        <taxon>Acidimicrobiales</taxon>
        <taxon>Acidimicrobiaceae</taxon>
        <taxon>Ferrithrix</taxon>
    </lineage>
</organism>
<evidence type="ECO:0000256" key="1">
    <source>
        <dbReference type="SAM" id="Phobius"/>
    </source>
</evidence>
<dbReference type="EMBL" id="FQUL01000018">
    <property type="protein sequence ID" value="SHE71475.1"/>
    <property type="molecule type" value="Genomic_DNA"/>
</dbReference>
<dbReference type="STRING" id="1121881.SAMN02745225_01410"/>
<dbReference type="Gene3D" id="3.20.20.80">
    <property type="entry name" value="Glycosidases"/>
    <property type="match status" value="1"/>
</dbReference>
<feature type="transmembrane region" description="Helical" evidence="1">
    <location>
        <begin position="16"/>
        <end position="35"/>
    </location>
</feature>
<keyword evidence="1" id="KW-0472">Membrane</keyword>
<evidence type="ECO:0000313" key="4">
    <source>
        <dbReference type="Proteomes" id="UP000184295"/>
    </source>
</evidence>
<dbReference type="Pfam" id="PF14587">
    <property type="entry name" value="Glyco_hydr_30_2"/>
    <property type="match status" value="1"/>
</dbReference>
<dbReference type="AlphaFoldDB" id="A0A1M4VRH7"/>
<dbReference type="InterPro" id="IPR039743">
    <property type="entry name" value="6GAL/EXGAL"/>
</dbReference>
<dbReference type="InterPro" id="IPR017853">
    <property type="entry name" value="GH"/>
</dbReference>
<gene>
    <name evidence="3" type="ORF">SAMN02745225_01410</name>
</gene>
<dbReference type="GO" id="GO:0004553">
    <property type="term" value="F:hydrolase activity, hydrolyzing O-glycosyl compounds"/>
    <property type="evidence" value="ECO:0007669"/>
    <property type="project" value="InterPro"/>
</dbReference>
<evidence type="ECO:0000313" key="3">
    <source>
        <dbReference type="EMBL" id="SHE71475.1"/>
    </source>
</evidence>
<dbReference type="PANTHER" id="PTHR42767">
    <property type="entry name" value="ENDO-BETA-1,6-GALACTANASE"/>
    <property type="match status" value="1"/>
</dbReference>
<dbReference type="PANTHER" id="PTHR42767:SF1">
    <property type="entry name" value="ENDO-BETA-1,6-GALACTANASE-LIKE DOMAIN-CONTAINING PROTEIN"/>
    <property type="match status" value="1"/>
</dbReference>
<dbReference type="SUPFAM" id="SSF51445">
    <property type="entry name" value="(Trans)glycosidases"/>
    <property type="match status" value="1"/>
</dbReference>
<name>A0A1M4VRH7_9ACTN</name>
<dbReference type="Proteomes" id="UP000184295">
    <property type="component" value="Unassembled WGS sequence"/>
</dbReference>
<dbReference type="InterPro" id="IPR039514">
    <property type="entry name" value="6GAL-like"/>
</dbReference>
<feature type="domain" description="Endo-beta-1,6-galactanase-like" evidence="2">
    <location>
        <begin position="70"/>
        <end position="268"/>
    </location>
</feature>
<keyword evidence="3" id="KW-0378">Hydrolase</keyword>
<sequence>MGGSESVKGERVGVSYLLRSAVLVFAALVLAIFIIDSGAQGPSATDGDKSPAQIQQATLSVSPTAELKWQGFGASGAWWPGPVSQFSRKAKERLGEILFSASGLHLAQYRYNIGGGGAGVIVPWKAPPTFYVGPGNYNWGADPAGIEFLEMADRYHVRDLVGFVNSAPPAFTTNHLACGGSLNPNEIVQYATYLAQVIQGIKEHFHVQVNYVSPMNEPDNNFGSCKQEGMAVPVSLRARLVVAVGQELAKYAPWCKEIADESSKVSTLLLPHLYEWAKQPQVAKYLAVVAHHLYDFPHRNVLSEMASKISPLGIPSWMTEICCYNGAHFGYQYDPTMVSGMWLAHTIYTDITFGRDRAFDWWTAVSPNLGCSPLAAPGCWNQVNYLGRNDGLAYYDLNGAKNGDQNFYLTKRYYVFGNFSRFILPGATLHAVQSDSPAVFALAARTRSEWTVVVGNSTVAGGPTTLEIDFPHTKVGRGELIPTAALLTDPGASWKNADLPDVKGSIAVASIPPDSVLTYVFRVR</sequence>
<keyword evidence="1" id="KW-1133">Transmembrane helix</keyword>
<reference evidence="4" key="1">
    <citation type="submission" date="2016-11" db="EMBL/GenBank/DDBJ databases">
        <authorList>
            <person name="Varghese N."/>
            <person name="Submissions S."/>
        </authorList>
    </citation>
    <scope>NUCLEOTIDE SEQUENCE [LARGE SCALE GENOMIC DNA]</scope>
    <source>
        <strain evidence="4">DSM 19514</strain>
    </source>
</reference>
<protein>
    <submittedName>
        <fullName evidence="3">O-Glycosyl hydrolase family 30</fullName>
    </submittedName>
</protein>
<keyword evidence="1" id="KW-0812">Transmembrane</keyword>
<dbReference type="RefSeq" id="WP_072790482.1">
    <property type="nucleotide sequence ID" value="NZ_FQUL01000018.1"/>
</dbReference>
<evidence type="ECO:0000259" key="2">
    <source>
        <dbReference type="Pfam" id="PF14587"/>
    </source>
</evidence>
<proteinExistence type="predicted"/>
<keyword evidence="4" id="KW-1185">Reference proteome</keyword>